<dbReference type="SUPFAM" id="SSF55729">
    <property type="entry name" value="Acyl-CoA N-acyltransferases (Nat)"/>
    <property type="match status" value="1"/>
</dbReference>
<dbReference type="Gene3D" id="3.40.630.30">
    <property type="match status" value="1"/>
</dbReference>
<dbReference type="Pfam" id="PF00583">
    <property type="entry name" value="Acetyltransf_1"/>
    <property type="match status" value="1"/>
</dbReference>
<gene>
    <name evidence="3" type="ORF">FYJ76_00390</name>
    <name evidence="2" type="ORF">TQ39_06780</name>
</gene>
<sequence length="166" mass="18285">MEPAGLSSRYGARRLCDSDVGAVYRLSAGNPIFYKYCPPCVTLESIREDMKVLPPGKSGEDKFYVGFFDGSMLTAVMDLILKYPNDETAFIGLFMVDSASQGKGTGTAIIEECLCFLKRQGLRRARLGFAKGNCQSEAFWTKNGFVRTGEEVNNGSYTAVVMERVL</sequence>
<evidence type="ECO:0000313" key="2">
    <source>
        <dbReference type="EMBL" id="KJF40344.1"/>
    </source>
</evidence>
<name>A0A0D8J0S2_9FIRM</name>
<dbReference type="EMBL" id="VUNJ01000001">
    <property type="protein sequence ID" value="MST90401.1"/>
    <property type="molecule type" value="Genomic_DNA"/>
</dbReference>
<reference evidence="2" key="1">
    <citation type="submission" date="2015-02" db="EMBL/GenBank/DDBJ databases">
        <title>A novel member of the family Ruminococcaceae isolated from human feces.</title>
        <authorList>
            <person name="Shkoporov A.N."/>
            <person name="Chaplin A.V."/>
            <person name="Motuzova O.V."/>
            <person name="Kafarskaia L.I."/>
            <person name="Khokhlova E.V."/>
            <person name="Efimov B.A."/>
        </authorList>
    </citation>
    <scope>NUCLEOTIDE SEQUENCE [LARGE SCALE GENOMIC DNA]</scope>
    <source>
        <strain evidence="2">585-1</strain>
    </source>
</reference>
<dbReference type="Proteomes" id="UP000032483">
    <property type="component" value="Unassembled WGS sequence"/>
</dbReference>
<comment type="caution">
    <text evidence="2">The sequence shown here is derived from an EMBL/GenBank/DDBJ whole genome shotgun (WGS) entry which is preliminary data.</text>
</comment>
<reference evidence="3 5" key="2">
    <citation type="submission" date="2019-08" db="EMBL/GenBank/DDBJ databases">
        <title>In-depth cultivation of the pig gut microbiome towards novel bacterial diversity and tailored functional studies.</title>
        <authorList>
            <person name="Wylensek D."/>
            <person name="Hitch T.C.A."/>
            <person name="Clavel T."/>
        </authorList>
    </citation>
    <scope>NUCLEOTIDE SEQUENCE [LARGE SCALE GENOMIC DNA]</scope>
    <source>
        <strain evidence="3 5">WCA3-601-WT-6J</strain>
    </source>
</reference>
<proteinExistence type="predicted"/>
<dbReference type="PROSITE" id="PS51186">
    <property type="entry name" value="GNAT"/>
    <property type="match status" value="1"/>
</dbReference>
<protein>
    <submittedName>
        <fullName evidence="3">GNAT family N-acetyltransferase</fullName>
    </submittedName>
    <submittedName>
        <fullName evidence="2">GNAT family acetyltransferase</fullName>
    </submittedName>
</protein>
<keyword evidence="2" id="KW-0808">Transferase</keyword>
<dbReference type="InterPro" id="IPR000182">
    <property type="entry name" value="GNAT_dom"/>
</dbReference>
<dbReference type="AlphaFoldDB" id="A0A0D8J0S2"/>
<dbReference type="GO" id="GO:0016747">
    <property type="term" value="F:acyltransferase activity, transferring groups other than amino-acyl groups"/>
    <property type="evidence" value="ECO:0007669"/>
    <property type="project" value="InterPro"/>
</dbReference>
<organism evidence="2 4">
    <name type="scientific">Ruthenibacterium lactatiformans</name>
    <dbReference type="NCBI Taxonomy" id="1550024"/>
    <lineage>
        <taxon>Bacteria</taxon>
        <taxon>Bacillati</taxon>
        <taxon>Bacillota</taxon>
        <taxon>Clostridia</taxon>
        <taxon>Eubacteriales</taxon>
        <taxon>Oscillospiraceae</taxon>
        <taxon>Ruthenibacterium</taxon>
    </lineage>
</organism>
<evidence type="ECO:0000259" key="1">
    <source>
        <dbReference type="PROSITE" id="PS51186"/>
    </source>
</evidence>
<evidence type="ECO:0000313" key="5">
    <source>
        <dbReference type="Proteomes" id="UP000431913"/>
    </source>
</evidence>
<dbReference type="Proteomes" id="UP000431913">
    <property type="component" value="Unassembled WGS sequence"/>
</dbReference>
<keyword evidence="4" id="KW-1185">Reference proteome</keyword>
<evidence type="ECO:0000313" key="4">
    <source>
        <dbReference type="Proteomes" id="UP000032483"/>
    </source>
</evidence>
<dbReference type="EMBL" id="JXXK01000007">
    <property type="protein sequence ID" value="KJF40344.1"/>
    <property type="molecule type" value="Genomic_DNA"/>
</dbReference>
<dbReference type="CDD" id="cd04301">
    <property type="entry name" value="NAT_SF"/>
    <property type="match status" value="1"/>
</dbReference>
<accession>A0A0D8J0S2</accession>
<evidence type="ECO:0000313" key="3">
    <source>
        <dbReference type="EMBL" id="MST90401.1"/>
    </source>
</evidence>
<feature type="domain" description="N-acetyltransferase" evidence="1">
    <location>
        <begin position="21"/>
        <end position="166"/>
    </location>
</feature>
<dbReference type="InterPro" id="IPR016181">
    <property type="entry name" value="Acyl_CoA_acyltransferase"/>
</dbReference>